<sequence>ARLRRVERRERITTSLQNRAPLDALRRHPDTLRVDVIFVSPRCLRRVREQNGSAGSVRLCFVYFVTAERLSVAH</sequence>
<feature type="non-terminal residue" evidence="1">
    <location>
        <position position="74"/>
    </location>
</feature>
<gene>
    <name evidence="1" type="ORF">PMAYCL1PPCAC_27604</name>
</gene>
<organism evidence="1 2">
    <name type="scientific">Pristionchus mayeri</name>
    <dbReference type="NCBI Taxonomy" id="1317129"/>
    <lineage>
        <taxon>Eukaryota</taxon>
        <taxon>Metazoa</taxon>
        <taxon>Ecdysozoa</taxon>
        <taxon>Nematoda</taxon>
        <taxon>Chromadorea</taxon>
        <taxon>Rhabditida</taxon>
        <taxon>Rhabditina</taxon>
        <taxon>Diplogasteromorpha</taxon>
        <taxon>Diplogasteroidea</taxon>
        <taxon>Neodiplogasteridae</taxon>
        <taxon>Pristionchus</taxon>
    </lineage>
</organism>
<dbReference type="EMBL" id="BTRK01000006">
    <property type="protein sequence ID" value="GMR57409.1"/>
    <property type="molecule type" value="Genomic_DNA"/>
</dbReference>
<accession>A0AAN5D6M8</accession>
<evidence type="ECO:0000313" key="2">
    <source>
        <dbReference type="Proteomes" id="UP001328107"/>
    </source>
</evidence>
<proteinExistence type="predicted"/>
<feature type="non-terminal residue" evidence="1">
    <location>
        <position position="1"/>
    </location>
</feature>
<protein>
    <submittedName>
        <fullName evidence="1">Uncharacterized protein</fullName>
    </submittedName>
</protein>
<dbReference type="Proteomes" id="UP001328107">
    <property type="component" value="Unassembled WGS sequence"/>
</dbReference>
<keyword evidence="2" id="KW-1185">Reference proteome</keyword>
<reference evidence="2" key="1">
    <citation type="submission" date="2022-10" db="EMBL/GenBank/DDBJ databases">
        <title>Genome assembly of Pristionchus species.</title>
        <authorList>
            <person name="Yoshida K."/>
            <person name="Sommer R.J."/>
        </authorList>
    </citation>
    <scope>NUCLEOTIDE SEQUENCE [LARGE SCALE GENOMIC DNA]</scope>
    <source>
        <strain evidence="2">RS5460</strain>
    </source>
</reference>
<dbReference type="AlphaFoldDB" id="A0AAN5D6M8"/>
<evidence type="ECO:0000313" key="1">
    <source>
        <dbReference type="EMBL" id="GMR57409.1"/>
    </source>
</evidence>
<name>A0AAN5D6M8_9BILA</name>
<comment type="caution">
    <text evidence="1">The sequence shown here is derived from an EMBL/GenBank/DDBJ whole genome shotgun (WGS) entry which is preliminary data.</text>
</comment>